<evidence type="ECO:0000313" key="1">
    <source>
        <dbReference type="EMBL" id="OAX82006.1"/>
    </source>
</evidence>
<sequence>MTEGPGTDSRDVRVTLQMFFRMLNSVEHFLGSTPVEFMIAIAHREILSARARIRYPVYMLVKIAGIQVLGIKFRLLRLKILTATDKE</sequence>
<accession>A0A1B7NZ09</accession>
<dbReference type="Proteomes" id="UP000091918">
    <property type="component" value="Unassembled WGS sequence"/>
</dbReference>
<evidence type="ECO:0000313" key="2">
    <source>
        <dbReference type="Proteomes" id="UP000091918"/>
    </source>
</evidence>
<dbReference type="OrthoDB" id="2906425at2759"/>
<comment type="caution">
    <text evidence="1">The sequence shown here is derived from an EMBL/GenBank/DDBJ whole genome shotgun (WGS) entry which is preliminary data.</text>
</comment>
<proteinExistence type="predicted"/>
<keyword evidence="2" id="KW-1185">Reference proteome</keyword>
<name>A0A1B7NZ09_9EURO</name>
<dbReference type="AlphaFoldDB" id="A0A1B7NZ09"/>
<dbReference type="EMBL" id="LGUA01000371">
    <property type="protein sequence ID" value="OAX82006.1"/>
    <property type="molecule type" value="Genomic_DNA"/>
</dbReference>
<gene>
    <name evidence="1" type="ORF">ACJ72_03644</name>
</gene>
<organism evidence="1 2">
    <name type="scientific">Emergomyces africanus</name>
    <dbReference type="NCBI Taxonomy" id="1955775"/>
    <lineage>
        <taxon>Eukaryota</taxon>
        <taxon>Fungi</taxon>
        <taxon>Dikarya</taxon>
        <taxon>Ascomycota</taxon>
        <taxon>Pezizomycotina</taxon>
        <taxon>Eurotiomycetes</taxon>
        <taxon>Eurotiomycetidae</taxon>
        <taxon>Onygenales</taxon>
        <taxon>Ajellomycetaceae</taxon>
        <taxon>Emergomyces</taxon>
    </lineage>
</organism>
<protein>
    <submittedName>
        <fullName evidence="1">Uncharacterized protein</fullName>
    </submittedName>
</protein>
<reference evidence="1 2" key="1">
    <citation type="submission" date="2015-07" db="EMBL/GenBank/DDBJ databases">
        <title>Emmonsia species relationships and genome sequence.</title>
        <authorList>
            <person name="Cuomo C.A."/>
            <person name="Schwartz I.S."/>
            <person name="Kenyon C."/>
            <person name="de Hoog G.S."/>
            <person name="Govender N.P."/>
            <person name="Botha A."/>
            <person name="Moreno L."/>
            <person name="de Vries M."/>
            <person name="Munoz J.F."/>
            <person name="Stielow J.B."/>
        </authorList>
    </citation>
    <scope>NUCLEOTIDE SEQUENCE [LARGE SCALE GENOMIC DNA]</scope>
    <source>
        <strain evidence="1 2">CBS 136260</strain>
    </source>
</reference>